<dbReference type="PANTHER" id="PTHR11680:SF35">
    <property type="entry name" value="SERINE HYDROXYMETHYLTRANSFERASE 1"/>
    <property type="match status" value="1"/>
</dbReference>
<organism evidence="5 6">
    <name type="scientific">Streptomyces dangxiongensis</name>
    <dbReference type="NCBI Taxonomy" id="1442032"/>
    <lineage>
        <taxon>Bacteria</taxon>
        <taxon>Bacillati</taxon>
        <taxon>Actinomycetota</taxon>
        <taxon>Actinomycetes</taxon>
        <taxon>Kitasatosporales</taxon>
        <taxon>Streptomycetaceae</taxon>
        <taxon>Streptomyces</taxon>
    </lineage>
</organism>
<dbReference type="GO" id="GO:0030170">
    <property type="term" value="F:pyridoxal phosphate binding"/>
    <property type="evidence" value="ECO:0007669"/>
    <property type="project" value="TreeGrafter"/>
</dbReference>
<name>A0A3G2JB21_9ACTN</name>
<gene>
    <name evidence="5" type="ORF">D9753_00470</name>
</gene>
<dbReference type="InterPro" id="IPR049943">
    <property type="entry name" value="Ser_HO-MeTrfase-like"/>
</dbReference>
<dbReference type="PANTHER" id="PTHR11680">
    <property type="entry name" value="SERINE HYDROXYMETHYLTRANSFERASE"/>
    <property type="match status" value="1"/>
</dbReference>
<feature type="domain" description="Serine hydroxymethyltransferase-like" evidence="4">
    <location>
        <begin position="15"/>
        <end position="385"/>
    </location>
</feature>
<dbReference type="KEGG" id="sdd:D9753_00470"/>
<comment type="similarity">
    <text evidence="2">Belongs to the SHMT family.</text>
</comment>
<evidence type="ECO:0000313" key="5">
    <source>
        <dbReference type="EMBL" id="AYN37722.1"/>
    </source>
</evidence>
<dbReference type="GO" id="GO:0005737">
    <property type="term" value="C:cytoplasm"/>
    <property type="evidence" value="ECO:0007669"/>
    <property type="project" value="TreeGrafter"/>
</dbReference>
<dbReference type="InterPro" id="IPR015424">
    <property type="entry name" value="PyrdxlP-dep_Trfase"/>
</dbReference>
<keyword evidence="3" id="KW-0663">Pyridoxal phosphate</keyword>
<proteinExistence type="inferred from homology"/>
<dbReference type="InterPro" id="IPR015421">
    <property type="entry name" value="PyrdxlP-dep_Trfase_major"/>
</dbReference>
<dbReference type="GO" id="GO:0046653">
    <property type="term" value="P:tetrahydrofolate metabolic process"/>
    <property type="evidence" value="ECO:0007669"/>
    <property type="project" value="TreeGrafter"/>
</dbReference>
<evidence type="ECO:0000256" key="1">
    <source>
        <dbReference type="ARBA" id="ARBA00001933"/>
    </source>
</evidence>
<accession>A0A3G2JB21</accession>
<keyword evidence="6" id="KW-1185">Reference proteome</keyword>
<dbReference type="Pfam" id="PF00464">
    <property type="entry name" value="SHMT"/>
    <property type="match status" value="1"/>
</dbReference>
<dbReference type="GO" id="GO:0004372">
    <property type="term" value="F:glycine hydroxymethyltransferase activity"/>
    <property type="evidence" value="ECO:0007669"/>
    <property type="project" value="TreeGrafter"/>
</dbReference>
<dbReference type="GO" id="GO:0019264">
    <property type="term" value="P:glycine biosynthetic process from serine"/>
    <property type="evidence" value="ECO:0007669"/>
    <property type="project" value="TreeGrafter"/>
</dbReference>
<protein>
    <recommendedName>
        <fullName evidence="4">Serine hydroxymethyltransferase-like domain-containing protein</fullName>
    </recommendedName>
</protein>
<dbReference type="SUPFAM" id="SSF53383">
    <property type="entry name" value="PLP-dependent transferases"/>
    <property type="match status" value="1"/>
</dbReference>
<dbReference type="InterPro" id="IPR015422">
    <property type="entry name" value="PyrdxlP-dep_Trfase_small"/>
</dbReference>
<sequence>MKGTPMAPAKITLSDVVQLLAEHEETAARTLSLVPSENAMSGLAKLPMLLDPYHRYFFNETDDPDRWHFRGAQSLRDIETDVAIPLLERLGRADYVSVRPLSGLNAMTLALATLGGDPGSTVVTVGPGNGGHYATPSVAQRLGQRVEFLRGPDPHSLDLDHAAELLRRVRPALVYVDQSHCLFPIDVAALVRVVREASPETLVHVDASHWMGLVLAGVFPNPLDAGADSFGGSTHKTFPGPQKALILTRDADIEKRIRETQDYLVSSHHFGATLSLGMALLEFQEFGPAYARAVVGHTRSFAGLLAGRGLTVCAADRGYTAGHQLWLDTERDGIAPGLASDRLYAAGLKVNFMAGLPGFTGQGMRIGLNEAAYQGLTEEDLPELADVFAAAVRDERPAAGLADRVAALRGARTPLGAALPEAAALLDRSLALAGRALGAHAS</sequence>
<dbReference type="InterPro" id="IPR039429">
    <property type="entry name" value="SHMT-like_dom"/>
</dbReference>
<dbReference type="OrthoDB" id="9803871at2"/>
<evidence type="ECO:0000313" key="6">
    <source>
        <dbReference type="Proteomes" id="UP000268329"/>
    </source>
</evidence>
<reference evidence="5 6" key="1">
    <citation type="submission" date="2018-10" db="EMBL/GenBank/DDBJ databases">
        <title>The genome of Streptomyces dangxiongensis Z022.</title>
        <authorList>
            <person name="Zhang B."/>
        </authorList>
    </citation>
    <scope>NUCLEOTIDE SEQUENCE [LARGE SCALE GENOMIC DNA]</scope>
    <source>
        <strain evidence="5 6">Z022</strain>
    </source>
</reference>
<dbReference type="Proteomes" id="UP000268329">
    <property type="component" value="Chromosome"/>
</dbReference>
<dbReference type="EMBL" id="CP033073">
    <property type="protein sequence ID" value="AYN37722.1"/>
    <property type="molecule type" value="Genomic_DNA"/>
</dbReference>
<dbReference type="Gene3D" id="3.90.1150.10">
    <property type="entry name" value="Aspartate Aminotransferase, domain 1"/>
    <property type="match status" value="1"/>
</dbReference>
<evidence type="ECO:0000259" key="4">
    <source>
        <dbReference type="Pfam" id="PF00464"/>
    </source>
</evidence>
<dbReference type="AlphaFoldDB" id="A0A3G2JB21"/>
<evidence type="ECO:0000256" key="3">
    <source>
        <dbReference type="ARBA" id="ARBA00022898"/>
    </source>
</evidence>
<dbReference type="Gene3D" id="3.40.640.10">
    <property type="entry name" value="Type I PLP-dependent aspartate aminotransferase-like (Major domain)"/>
    <property type="match status" value="1"/>
</dbReference>
<comment type="cofactor">
    <cofactor evidence="1">
        <name>pyridoxal 5'-phosphate</name>
        <dbReference type="ChEBI" id="CHEBI:597326"/>
    </cofactor>
</comment>
<evidence type="ECO:0000256" key="2">
    <source>
        <dbReference type="ARBA" id="ARBA00006376"/>
    </source>
</evidence>